<feature type="domain" description="PAS" evidence="3">
    <location>
        <begin position="39"/>
        <end position="63"/>
    </location>
</feature>
<dbReference type="Pfam" id="PF00015">
    <property type="entry name" value="MCPsignal"/>
    <property type="match status" value="1"/>
</dbReference>
<dbReference type="SMART" id="SM00086">
    <property type="entry name" value="PAC"/>
    <property type="match status" value="3"/>
</dbReference>
<dbReference type="SMART" id="SM00283">
    <property type="entry name" value="MA"/>
    <property type="match status" value="1"/>
</dbReference>
<dbReference type="NCBIfam" id="TIGR00229">
    <property type="entry name" value="sensory_box"/>
    <property type="match status" value="2"/>
</dbReference>
<dbReference type="CDD" id="cd11386">
    <property type="entry name" value="MCP_signal"/>
    <property type="match status" value="1"/>
</dbReference>
<keyword evidence="6" id="KW-1185">Reference proteome</keyword>
<organism evidence="5 6">
    <name type="scientific">Marinobacterium weihaiense</name>
    <dbReference type="NCBI Taxonomy" id="2851016"/>
    <lineage>
        <taxon>Bacteria</taxon>
        <taxon>Pseudomonadati</taxon>
        <taxon>Pseudomonadota</taxon>
        <taxon>Gammaproteobacteria</taxon>
        <taxon>Oceanospirillales</taxon>
        <taxon>Oceanospirillaceae</taxon>
        <taxon>Marinobacterium</taxon>
    </lineage>
</organism>
<dbReference type="InterPro" id="IPR000014">
    <property type="entry name" value="PAS"/>
</dbReference>
<dbReference type="Proteomes" id="UP000755551">
    <property type="component" value="Unassembled WGS sequence"/>
</dbReference>
<dbReference type="Pfam" id="PF08447">
    <property type="entry name" value="PAS_3"/>
    <property type="match status" value="2"/>
</dbReference>
<dbReference type="PANTHER" id="PTHR24422">
    <property type="entry name" value="CHEMOTAXIS PROTEIN METHYLTRANSFERASE"/>
    <property type="match status" value="1"/>
</dbReference>
<name>A0ABS6M7V4_9GAMM</name>
<feature type="domain" description="PAC" evidence="4">
    <location>
        <begin position="90"/>
        <end position="144"/>
    </location>
</feature>
<dbReference type="PROSITE" id="PS50111">
    <property type="entry name" value="CHEMOTAXIS_TRANSDUC_2"/>
    <property type="match status" value="1"/>
</dbReference>
<evidence type="ECO:0000259" key="3">
    <source>
        <dbReference type="PROSITE" id="PS50112"/>
    </source>
</evidence>
<gene>
    <name evidence="5" type="ORF">KTN04_03275</name>
</gene>
<keyword evidence="1" id="KW-0807">Transducer</keyword>
<dbReference type="InterPro" id="IPR050903">
    <property type="entry name" value="Bact_Chemotaxis_MeTrfase"/>
</dbReference>
<dbReference type="PANTHER" id="PTHR24422:SF10">
    <property type="entry name" value="CHEMOTAXIS PROTEIN METHYLTRANSFERASE 2"/>
    <property type="match status" value="1"/>
</dbReference>
<dbReference type="SMART" id="SM00091">
    <property type="entry name" value="PAS"/>
    <property type="match status" value="2"/>
</dbReference>
<proteinExistence type="predicted"/>
<dbReference type="PROSITE" id="PS50112">
    <property type="entry name" value="PAS"/>
    <property type="match status" value="1"/>
</dbReference>
<dbReference type="InterPro" id="IPR013655">
    <property type="entry name" value="PAS_fold_3"/>
</dbReference>
<evidence type="ECO:0000259" key="2">
    <source>
        <dbReference type="PROSITE" id="PS50111"/>
    </source>
</evidence>
<dbReference type="InterPro" id="IPR000700">
    <property type="entry name" value="PAS-assoc_C"/>
</dbReference>
<dbReference type="CDD" id="cd00130">
    <property type="entry name" value="PAS"/>
    <property type="match status" value="2"/>
</dbReference>
<evidence type="ECO:0000256" key="1">
    <source>
        <dbReference type="PROSITE-ProRule" id="PRU00284"/>
    </source>
</evidence>
<evidence type="ECO:0000313" key="5">
    <source>
        <dbReference type="EMBL" id="MBV0932360.1"/>
    </source>
</evidence>
<reference evidence="5 6" key="1">
    <citation type="submission" date="2021-06" db="EMBL/GenBank/DDBJ databases">
        <title>Bacterium isolated from marine sediment.</title>
        <authorList>
            <person name="Zhu K.-L."/>
            <person name="Du Z.-J."/>
            <person name="Liang Q.-Y."/>
        </authorList>
    </citation>
    <scope>NUCLEOTIDE SEQUENCE [LARGE SCALE GENOMIC DNA]</scope>
    <source>
        <strain evidence="5 6">A346</strain>
    </source>
</reference>
<evidence type="ECO:0000259" key="4">
    <source>
        <dbReference type="PROSITE" id="PS50113"/>
    </source>
</evidence>
<feature type="domain" description="Methyl-accepting transducer" evidence="2">
    <location>
        <begin position="265"/>
        <end position="438"/>
    </location>
</feature>
<accession>A0ABS6M7V4</accession>
<dbReference type="PROSITE" id="PS50113">
    <property type="entry name" value="PAC"/>
    <property type="match status" value="2"/>
</dbReference>
<dbReference type="EMBL" id="JAHQZT010000003">
    <property type="protein sequence ID" value="MBV0932360.1"/>
    <property type="molecule type" value="Genomic_DNA"/>
</dbReference>
<protein>
    <submittedName>
        <fullName evidence="5">PAS domain-containing methyl-accepting chemotaxis protein</fullName>
    </submittedName>
</protein>
<dbReference type="InterPro" id="IPR001610">
    <property type="entry name" value="PAC"/>
</dbReference>
<dbReference type="RefSeq" id="WP_217333786.1">
    <property type="nucleotide sequence ID" value="NZ_JAHQZT010000003.1"/>
</dbReference>
<comment type="caution">
    <text evidence="5">The sequence shown here is derived from an EMBL/GenBank/DDBJ whole genome shotgun (WGS) entry which is preliminary data.</text>
</comment>
<dbReference type="InterPro" id="IPR004089">
    <property type="entry name" value="MCPsignal_dom"/>
</dbReference>
<feature type="domain" description="PAC" evidence="4">
    <location>
        <begin position="214"/>
        <end position="266"/>
    </location>
</feature>
<sequence length="438" mass="49030">MSTRKIKQELSTCREQLSEAQQLISAVRNTMAMIEFTPDGYVISANSLFSQVMGYREEELIGQHHGMLCEPPLTRSPAYSRFWQELARGRGVSERFSRVHKDGRVIWLEASYIPVMNNSGQVTKVVKLAQDVSVAVAREQEHKSFLDAINRSMAVIEFNLNGEVVRASENFEATMNYQERELKGRHHRMFCPQPYADSAAYEQFWQRLNKGEYMSGMFERVDRHGRTVWLNATYNPLYDAAGQLYGVIKIASDITADIERRNAESEAAQMAYETARETDNSAVRGATAVDETVNMVRSIETRLTTMSQQVSALNDQSGKIERIVDVIQEIAEQTNLLALNAAIEAARAGSQGRGFAVVADEVRNLAQRTSQATDEIKQVVDQNRQLASSAAEEANCCQTQVEQGVVLANEAGALMLEIREEAQRVVSAIGQFREQVQG</sequence>
<evidence type="ECO:0000313" key="6">
    <source>
        <dbReference type="Proteomes" id="UP000755551"/>
    </source>
</evidence>